<feature type="transmembrane region" description="Helical" evidence="13">
    <location>
        <begin position="377"/>
        <end position="396"/>
    </location>
</feature>
<dbReference type="FunFam" id="3.60.10.10:FF:000073">
    <property type="entry name" value="Inositol phosphosphingolipid phospholipase"/>
    <property type="match status" value="1"/>
</dbReference>
<dbReference type="InterPro" id="IPR036691">
    <property type="entry name" value="Endo/exonu/phosph_ase_sf"/>
</dbReference>
<comment type="similarity">
    <text evidence="4">Belongs to the neutral sphingomyelinase family.</text>
</comment>
<organism evidence="15 16">
    <name type="scientific">Diutina rugosa</name>
    <name type="common">Yeast</name>
    <name type="synonym">Candida rugosa</name>
    <dbReference type="NCBI Taxonomy" id="5481"/>
    <lineage>
        <taxon>Eukaryota</taxon>
        <taxon>Fungi</taxon>
        <taxon>Dikarya</taxon>
        <taxon>Ascomycota</taxon>
        <taxon>Saccharomycotina</taxon>
        <taxon>Pichiomycetes</taxon>
        <taxon>Debaryomycetaceae</taxon>
        <taxon>Diutina</taxon>
    </lineage>
</organism>
<keyword evidence="7" id="KW-0378">Hydrolase</keyword>
<dbReference type="Proteomes" id="UP000449547">
    <property type="component" value="Unassembled WGS sequence"/>
</dbReference>
<dbReference type="EMBL" id="SWFT01000039">
    <property type="protein sequence ID" value="KAA8905933.1"/>
    <property type="molecule type" value="Genomic_DNA"/>
</dbReference>
<keyword evidence="8" id="KW-0460">Magnesium</keyword>
<comment type="pathway">
    <text evidence="3">Sphingolipid metabolism.</text>
</comment>
<comment type="caution">
    <text evidence="15">The sequence shown here is derived from an EMBL/GenBank/DDBJ whole genome shotgun (WGS) entry which is preliminary data.</text>
</comment>
<evidence type="ECO:0000256" key="5">
    <source>
        <dbReference type="ARBA" id="ARBA00022692"/>
    </source>
</evidence>
<comment type="pathway">
    <text evidence="2">Lipid metabolism; sphingolipid metabolism.</text>
</comment>
<dbReference type="SUPFAM" id="SSF56219">
    <property type="entry name" value="DNase I-like"/>
    <property type="match status" value="1"/>
</dbReference>
<evidence type="ECO:0000256" key="12">
    <source>
        <dbReference type="ARBA" id="ARBA00023136"/>
    </source>
</evidence>
<feature type="domain" description="Endonuclease/exonuclease/phosphatase" evidence="14">
    <location>
        <begin position="7"/>
        <end position="287"/>
    </location>
</feature>
<sequence length="466" mass="52767">MTTIKLLTFNAWGLRLISKFRNERLKALGDILADPISDDEDYDIVALQEVWTEEDWAYIDNMCKQRYPYRRHFKSGIIAGPGLALLSKIPIEETFLYRFPINGRPSAVFRGDWYVGKSIAVTLLKPVTPNSTPIALLNSHMHAPYSLEGDASYSCHRACQAWDFAKYVRMLRKAGYAVIQVGDLNSQPGTLPHRLFTVEGGLDDSWELCHPEKYSRSDIATMTPIDQIRKAGITCDSVLNTWRINRPIEDACRLDYAFVDSSYITPIRAEVRFIDPIPELNCSLSDHFAYFVELDIADYDANVVRRVRSDSYGAARAIRARKGSSASNTFPSTSTTKDDEFRDLKARVLVYRDLLTEISKYRRYTIPYQSSWRKHHFFSSIAIVVGLHFVVTLSAVRSDPIAAGFTMLVSLLVGVSGIINGLIWGLGIRAESRALQEVQQQVKDKVNAIKDEVNEFLDWPTGEIDD</sequence>
<keyword evidence="12 13" id="KW-0472">Membrane</keyword>
<dbReference type="PANTHER" id="PTHR16320">
    <property type="entry name" value="SPHINGOMYELINASE FAMILY MEMBER"/>
    <property type="match status" value="1"/>
</dbReference>
<dbReference type="GO" id="GO:0016020">
    <property type="term" value="C:membrane"/>
    <property type="evidence" value="ECO:0007669"/>
    <property type="project" value="UniProtKB-SubCell"/>
</dbReference>
<evidence type="ECO:0000256" key="2">
    <source>
        <dbReference type="ARBA" id="ARBA00004760"/>
    </source>
</evidence>
<dbReference type="Pfam" id="PF03372">
    <property type="entry name" value="Exo_endo_phos"/>
    <property type="match status" value="1"/>
</dbReference>
<dbReference type="GeneID" id="54779963"/>
<dbReference type="AlphaFoldDB" id="A0A642UUS1"/>
<evidence type="ECO:0000256" key="9">
    <source>
        <dbReference type="ARBA" id="ARBA00022919"/>
    </source>
</evidence>
<evidence type="ECO:0000256" key="10">
    <source>
        <dbReference type="ARBA" id="ARBA00022989"/>
    </source>
</evidence>
<evidence type="ECO:0000256" key="7">
    <source>
        <dbReference type="ARBA" id="ARBA00022801"/>
    </source>
</evidence>
<dbReference type="GO" id="GO:0006665">
    <property type="term" value="P:sphingolipid metabolic process"/>
    <property type="evidence" value="ECO:0007669"/>
    <property type="project" value="UniProtKB-KW"/>
</dbReference>
<keyword evidence="11" id="KW-0443">Lipid metabolism</keyword>
<evidence type="ECO:0000313" key="15">
    <source>
        <dbReference type="EMBL" id="KAA8905933.1"/>
    </source>
</evidence>
<name>A0A642UUS1_DIURU</name>
<evidence type="ECO:0000256" key="1">
    <source>
        <dbReference type="ARBA" id="ARBA00004141"/>
    </source>
</evidence>
<evidence type="ECO:0000256" key="3">
    <source>
        <dbReference type="ARBA" id="ARBA00004991"/>
    </source>
</evidence>
<evidence type="ECO:0000259" key="14">
    <source>
        <dbReference type="Pfam" id="PF03372"/>
    </source>
</evidence>
<protein>
    <recommendedName>
        <fullName evidence="14">Endonuclease/exonuclease/phosphatase domain-containing protein</fullName>
    </recommendedName>
</protein>
<evidence type="ECO:0000256" key="4">
    <source>
        <dbReference type="ARBA" id="ARBA00006335"/>
    </source>
</evidence>
<dbReference type="InterPro" id="IPR038772">
    <property type="entry name" value="Sph/SMPD2-like"/>
</dbReference>
<comment type="subcellular location">
    <subcellularLocation>
        <location evidence="1">Membrane</location>
        <topology evidence="1">Multi-pass membrane protein</topology>
    </subcellularLocation>
</comment>
<evidence type="ECO:0000313" key="16">
    <source>
        <dbReference type="Proteomes" id="UP000449547"/>
    </source>
</evidence>
<feature type="transmembrane region" description="Helical" evidence="13">
    <location>
        <begin position="402"/>
        <end position="426"/>
    </location>
</feature>
<evidence type="ECO:0000256" key="6">
    <source>
        <dbReference type="ARBA" id="ARBA00022723"/>
    </source>
</evidence>
<dbReference type="GO" id="GO:0046872">
    <property type="term" value="F:metal ion binding"/>
    <property type="evidence" value="ECO:0007669"/>
    <property type="project" value="UniProtKB-KW"/>
</dbReference>
<dbReference type="OMA" id="HNIRRET"/>
<keyword evidence="10 13" id="KW-1133">Transmembrane helix</keyword>
<gene>
    <name evidence="15" type="ORF">DIURU_001310</name>
</gene>
<dbReference type="Gene3D" id="3.60.10.10">
    <property type="entry name" value="Endonuclease/exonuclease/phosphatase"/>
    <property type="match status" value="1"/>
</dbReference>
<evidence type="ECO:0000256" key="13">
    <source>
        <dbReference type="SAM" id="Phobius"/>
    </source>
</evidence>
<dbReference type="OrthoDB" id="387657at2759"/>
<dbReference type="InterPro" id="IPR005135">
    <property type="entry name" value="Endo/exonuclease/phosphatase"/>
</dbReference>
<dbReference type="RefSeq" id="XP_034013914.1">
    <property type="nucleotide sequence ID" value="XM_034153840.1"/>
</dbReference>
<evidence type="ECO:0000256" key="11">
    <source>
        <dbReference type="ARBA" id="ARBA00023098"/>
    </source>
</evidence>
<dbReference type="PANTHER" id="PTHR16320:SF24">
    <property type="entry name" value="PHOSPHODIESTERASE, PUTATIVE-RELATED"/>
    <property type="match status" value="1"/>
</dbReference>
<keyword evidence="9" id="KW-0746">Sphingolipid metabolism</keyword>
<accession>A0A642UUS1</accession>
<reference evidence="15 16" key="1">
    <citation type="submission" date="2019-07" db="EMBL/GenBank/DDBJ databases">
        <title>Genome assembly of two rare yeast pathogens: Diutina rugosa and Trichomonascus ciferrii.</title>
        <authorList>
            <person name="Mixao V."/>
            <person name="Saus E."/>
            <person name="Hansen A."/>
            <person name="Lass-Flor C."/>
            <person name="Gabaldon T."/>
        </authorList>
    </citation>
    <scope>NUCLEOTIDE SEQUENCE [LARGE SCALE GENOMIC DNA]</scope>
    <source>
        <strain evidence="15 16">CBS 613</strain>
    </source>
</reference>
<dbReference type="VEuPathDB" id="FungiDB:DIURU_001310"/>
<keyword evidence="16" id="KW-1185">Reference proteome</keyword>
<proteinExistence type="inferred from homology"/>
<evidence type="ECO:0000256" key="8">
    <source>
        <dbReference type="ARBA" id="ARBA00022842"/>
    </source>
</evidence>
<keyword evidence="5 13" id="KW-0812">Transmembrane</keyword>
<dbReference type="GO" id="GO:0004767">
    <property type="term" value="F:sphingomyelin phosphodiesterase activity"/>
    <property type="evidence" value="ECO:0007669"/>
    <property type="project" value="InterPro"/>
</dbReference>
<keyword evidence="6" id="KW-0479">Metal-binding</keyword>